<dbReference type="Gene3D" id="2.40.50.1020">
    <property type="entry name" value="LytTr DNA-binding domain"/>
    <property type="match status" value="1"/>
</dbReference>
<dbReference type="Proteomes" id="UP000667650">
    <property type="component" value="Unassembled WGS sequence"/>
</dbReference>
<dbReference type="InterPro" id="IPR046947">
    <property type="entry name" value="LytR-like"/>
</dbReference>
<comment type="caution">
    <text evidence="2">The sequence shown here is derived from an EMBL/GenBank/DDBJ whole genome shotgun (WGS) entry which is preliminary data.</text>
</comment>
<proteinExistence type="predicted"/>
<protein>
    <recommendedName>
        <fullName evidence="1">HTH LytTR-type domain-containing protein</fullName>
    </recommendedName>
</protein>
<dbReference type="InterPro" id="IPR007492">
    <property type="entry name" value="LytTR_DNA-bd_dom"/>
</dbReference>
<dbReference type="GO" id="GO:0003677">
    <property type="term" value="F:DNA binding"/>
    <property type="evidence" value="ECO:0007669"/>
    <property type="project" value="InterPro"/>
</dbReference>
<evidence type="ECO:0000259" key="1">
    <source>
        <dbReference type="PROSITE" id="PS50930"/>
    </source>
</evidence>
<organism evidence="2 3">
    <name type="scientific">Flagellimonas ochracea</name>
    <dbReference type="NCBI Taxonomy" id="2696472"/>
    <lineage>
        <taxon>Bacteria</taxon>
        <taxon>Pseudomonadati</taxon>
        <taxon>Bacteroidota</taxon>
        <taxon>Flavobacteriia</taxon>
        <taxon>Flavobacteriales</taxon>
        <taxon>Flavobacteriaceae</taxon>
        <taxon>Flagellimonas</taxon>
    </lineage>
</organism>
<name>A0A964TFL4_9FLAO</name>
<dbReference type="GO" id="GO:0000156">
    <property type="term" value="F:phosphorelay response regulator activity"/>
    <property type="evidence" value="ECO:0007669"/>
    <property type="project" value="InterPro"/>
</dbReference>
<evidence type="ECO:0000313" key="3">
    <source>
        <dbReference type="Proteomes" id="UP000667650"/>
    </source>
</evidence>
<dbReference type="Pfam" id="PF04397">
    <property type="entry name" value="LytTR"/>
    <property type="match status" value="1"/>
</dbReference>
<reference evidence="2" key="1">
    <citation type="submission" date="2020-01" db="EMBL/GenBank/DDBJ databases">
        <title>Muricauda ochracea sp. nov., isolated from a tidal flat of Garorim bay in Korea.</title>
        <authorList>
            <person name="Kim D."/>
            <person name="Yoo Y."/>
            <person name="Kim J.-J."/>
        </authorList>
    </citation>
    <scope>NUCLEOTIDE SEQUENCE</scope>
    <source>
        <strain evidence="2">JGD-17</strain>
    </source>
</reference>
<accession>A0A964TFL4</accession>
<evidence type="ECO:0000313" key="2">
    <source>
        <dbReference type="EMBL" id="NAY93393.1"/>
    </source>
</evidence>
<feature type="domain" description="HTH LytTR-type" evidence="1">
    <location>
        <begin position="31"/>
        <end position="135"/>
    </location>
</feature>
<dbReference type="PANTHER" id="PTHR37299">
    <property type="entry name" value="TRANSCRIPTIONAL REGULATOR-RELATED"/>
    <property type="match status" value="1"/>
</dbReference>
<dbReference type="PROSITE" id="PS50930">
    <property type="entry name" value="HTH_LYTTR"/>
    <property type="match status" value="1"/>
</dbReference>
<dbReference type="AlphaFoldDB" id="A0A964TFL4"/>
<dbReference type="EMBL" id="JAAABI010000009">
    <property type="protein sequence ID" value="NAY93393.1"/>
    <property type="molecule type" value="Genomic_DNA"/>
</dbReference>
<dbReference type="SMART" id="SM00850">
    <property type="entry name" value="LytTR"/>
    <property type="match status" value="1"/>
</dbReference>
<dbReference type="PANTHER" id="PTHR37299:SF1">
    <property type="entry name" value="STAGE 0 SPORULATION PROTEIN A HOMOLOG"/>
    <property type="match status" value="1"/>
</dbReference>
<keyword evidence="3" id="KW-1185">Reference proteome</keyword>
<gene>
    <name evidence="2" type="ORF">GTQ34_15895</name>
</gene>
<sequence>MIDVFVLISLTIYFINSTTGNLKSKPAISSIHVKNGTKEVFLQLNDIFWISANGYYITFHSSRGKFLVRRGLKNMLKSLPRENFVQIHRSAIINLKYLHELRKKSSQGFEVLMANGDTHAVSRTYKKVLKTILDQTGY</sequence>